<evidence type="ECO:0000313" key="6">
    <source>
        <dbReference type="Proteomes" id="UP001595443"/>
    </source>
</evidence>
<dbReference type="InterPro" id="IPR051923">
    <property type="entry name" value="Glycosyl_Hydrolase_39"/>
</dbReference>
<dbReference type="InterPro" id="IPR017853">
    <property type="entry name" value="GH"/>
</dbReference>
<evidence type="ECO:0000256" key="1">
    <source>
        <dbReference type="ARBA" id="ARBA00022801"/>
    </source>
</evidence>
<protein>
    <submittedName>
        <fullName evidence="5">Cellulase family glycosylhydrolase</fullName>
    </submittedName>
</protein>
<dbReference type="RefSeq" id="WP_377832954.1">
    <property type="nucleotide sequence ID" value="NZ_JBHRSK010000004.1"/>
</dbReference>
<dbReference type="InterPro" id="IPR001547">
    <property type="entry name" value="Glyco_hydro_5"/>
</dbReference>
<evidence type="ECO:0000313" key="5">
    <source>
        <dbReference type="EMBL" id="MFC2968285.1"/>
    </source>
</evidence>
<dbReference type="EMBL" id="JBHRSK010000004">
    <property type="protein sequence ID" value="MFC2968285.1"/>
    <property type="molecule type" value="Genomic_DNA"/>
</dbReference>
<keyword evidence="1 3" id="KW-0378">Hydrolase</keyword>
<keyword evidence="2 3" id="KW-0326">Glycosidase</keyword>
<gene>
    <name evidence="5" type="ORF">ACFOES_09280</name>
</gene>
<organism evidence="5 6">
    <name type="scientific">Acidimangrovimonas pyrenivorans</name>
    <dbReference type="NCBI Taxonomy" id="2030798"/>
    <lineage>
        <taxon>Bacteria</taxon>
        <taxon>Pseudomonadati</taxon>
        <taxon>Pseudomonadota</taxon>
        <taxon>Alphaproteobacteria</taxon>
        <taxon>Rhodobacterales</taxon>
        <taxon>Paracoccaceae</taxon>
        <taxon>Acidimangrovimonas</taxon>
    </lineage>
</organism>
<dbReference type="SUPFAM" id="SSF51445">
    <property type="entry name" value="(Trans)glycosidases"/>
    <property type="match status" value="1"/>
</dbReference>
<evidence type="ECO:0000259" key="4">
    <source>
        <dbReference type="Pfam" id="PF00150"/>
    </source>
</evidence>
<comment type="similarity">
    <text evidence="3">Belongs to the glycosyl hydrolase 5 (cellulase A) family.</text>
</comment>
<dbReference type="Gene3D" id="3.20.20.80">
    <property type="entry name" value="Glycosidases"/>
    <property type="match status" value="1"/>
</dbReference>
<dbReference type="PANTHER" id="PTHR12631:SF10">
    <property type="entry name" value="BETA-XYLOSIDASE-LIKE PROTEIN-RELATED"/>
    <property type="match status" value="1"/>
</dbReference>
<evidence type="ECO:0000256" key="2">
    <source>
        <dbReference type="ARBA" id="ARBA00023295"/>
    </source>
</evidence>
<sequence>MRALSLGILAVIAATAFVGQAWLRAAPAEAPPPGEAALRAATAACTRTRARIPGGVLGISDPHADDPGVIDLIAATGVHWVRAEFYWRKIEPVPGAGYHWAHYDAMVKAYARRGIRIQAILTYMPDSLPPDWSQRAAAFERFTAAAVRRYAPLGVHLWEVFNEPNLPGYGWLTRGNDTRANLDGYVLMLAAANRAMRKNDPKAVVLIGGMASDQHRGLPVETTMARVYRLGARNCFDVMAFHPYGYQGRFGAARARIDALLEKAGDSDKPVWFNEYGWTEQKAMDMARNPGAAGNPMLRALEQRTVADAFFWFSAKDYSSRYGTPAFGLATYKLERRPSFYTFRHFVEGLRQ</sequence>
<proteinExistence type="inferred from homology"/>
<name>A0ABV7AGF9_9RHOB</name>
<dbReference type="Pfam" id="PF00150">
    <property type="entry name" value="Cellulase"/>
    <property type="match status" value="1"/>
</dbReference>
<evidence type="ECO:0000256" key="3">
    <source>
        <dbReference type="RuleBase" id="RU361153"/>
    </source>
</evidence>
<dbReference type="PANTHER" id="PTHR12631">
    <property type="entry name" value="ALPHA-L-IDURONIDASE"/>
    <property type="match status" value="1"/>
</dbReference>
<keyword evidence="6" id="KW-1185">Reference proteome</keyword>
<accession>A0ABV7AGF9</accession>
<reference evidence="6" key="1">
    <citation type="journal article" date="2019" name="Int. J. Syst. Evol. Microbiol.">
        <title>The Global Catalogue of Microorganisms (GCM) 10K type strain sequencing project: providing services to taxonomists for standard genome sequencing and annotation.</title>
        <authorList>
            <consortium name="The Broad Institute Genomics Platform"/>
            <consortium name="The Broad Institute Genome Sequencing Center for Infectious Disease"/>
            <person name="Wu L."/>
            <person name="Ma J."/>
        </authorList>
    </citation>
    <scope>NUCLEOTIDE SEQUENCE [LARGE SCALE GENOMIC DNA]</scope>
    <source>
        <strain evidence="6">KCTC 62192</strain>
    </source>
</reference>
<feature type="domain" description="Glycoside hydrolase family 5" evidence="4">
    <location>
        <begin position="67"/>
        <end position="308"/>
    </location>
</feature>
<dbReference type="Proteomes" id="UP001595443">
    <property type="component" value="Unassembled WGS sequence"/>
</dbReference>
<comment type="caution">
    <text evidence="5">The sequence shown here is derived from an EMBL/GenBank/DDBJ whole genome shotgun (WGS) entry which is preliminary data.</text>
</comment>